<feature type="domain" description="Peptidase M13 N-terminal" evidence="4">
    <location>
        <begin position="836"/>
        <end position="1181"/>
    </location>
</feature>
<evidence type="ECO:0000256" key="2">
    <source>
        <dbReference type="SAM" id="MobiDB-lite"/>
    </source>
</evidence>
<feature type="region of interest" description="Disordered" evidence="2">
    <location>
        <begin position="707"/>
        <end position="741"/>
    </location>
</feature>
<keyword evidence="3" id="KW-0472">Membrane</keyword>
<dbReference type="InterPro" id="IPR008753">
    <property type="entry name" value="Peptidase_M13_N"/>
</dbReference>
<accession>A0AAQ4EU30</accession>
<dbReference type="EMBL" id="JARKHS020011013">
    <property type="protein sequence ID" value="KAK8778202.1"/>
    <property type="molecule type" value="Genomic_DNA"/>
</dbReference>
<dbReference type="Gene3D" id="3.40.390.10">
    <property type="entry name" value="Collagenase (Catalytic Domain)"/>
    <property type="match status" value="2"/>
</dbReference>
<evidence type="ECO:0000313" key="6">
    <source>
        <dbReference type="Proteomes" id="UP001321473"/>
    </source>
</evidence>
<dbReference type="Gene3D" id="1.10.1380.10">
    <property type="entry name" value="Neutral endopeptidase , domain2"/>
    <property type="match status" value="2"/>
</dbReference>
<feature type="domain" description="Peptidase M13 N-terminal" evidence="4">
    <location>
        <begin position="129"/>
        <end position="474"/>
    </location>
</feature>
<organism evidence="5 6">
    <name type="scientific">Amblyomma americanum</name>
    <name type="common">Lone star tick</name>
    <dbReference type="NCBI Taxonomy" id="6943"/>
    <lineage>
        <taxon>Eukaryota</taxon>
        <taxon>Metazoa</taxon>
        <taxon>Ecdysozoa</taxon>
        <taxon>Arthropoda</taxon>
        <taxon>Chelicerata</taxon>
        <taxon>Arachnida</taxon>
        <taxon>Acari</taxon>
        <taxon>Parasitiformes</taxon>
        <taxon>Ixodida</taxon>
        <taxon>Ixodoidea</taxon>
        <taxon>Ixodidae</taxon>
        <taxon>Amblyomminae</taxon>
        <taxon>Amblyomma</taxon>
    </lineage>
</organism>
<comment type="caution">
    <text evidence="5">The sequence shown here is derived from an EMBL/GenBank/DDBJ whole genome shotgun (WGS) entry which is preliminary data.</text>
</comment>
<evidence type="ECO:0000259" key="4">
    <source>
        <dbReference type="Pfam" id="PF05649"/>
    </source>
</evidence>
<evidence type="ECO:0000256" key="1">
    <source>
        <dbReference type="ARBA" id="ARBA00007357"/>
    </source>
</evidence>
<dbReference type="SUPFAM" id="SSF55486">
    <property type="entry name" value="Metalloproteases ('zincins'), catalytic domain"/>
    <property type="match status" value="2"/>
</dbReference>
<feature type="region of interest" description="Disordered" evidence="2">
    <location>
        <begin position="19"/>
        <end position="39"/>
    </location>
</feature>
<sequence>MKKRGSIFTDFMGKLSMPGMAEAKEKKKKSEVSARSRRQLDSRGLHELLASNVSTSATPARPLTSYSASGRRNLAQHGTAVLATTAVVVLLLFTVIVVPMMFATAICETAVCRYYADMLRDSLNDAVSPCDDFHAHVCSRWEGSKTVAVREHVYRQFVQRVSEMATTTAVPPERQTAVQKAALFFQSCRNVYRGQRSELELIRKRLLDFGVFWPEMRNESRLVRTLVSASAAWNWGSVIQLYTWKPGRFTLSPTLIFGLTLLRREAMLSPTGGQSSYKQYFDKMVDAFRRNDGKAISYAELIELESKIIPLLAKPYVAASSTTRVNARLDELEALSLGIVPKVVWKEELQNYFNITVDPIIDIENVEFIKEFFRTVKNVGEEKMMYYVGWTLVQATSLMANAELVRYFFQTEAFADYGHQEICFAIGRIYMGVPMFARYVRTSVTPAVLRDASSLLRILHHSLRQRIENASVDWSKLVSVAPFLNESESIILSLVSNSDDEHLDKLYERFPDMTASIMTNLELATQGRRATEENTEAPNFYHFDTSYSMGGRSFSLLPMAFEPPAYHEHAPIAVKFGALGGEMADGFARVLSAALPAADAETRYKLESKASCELGGNDTGPSEALSLGLRAMSMNTLYEAFILHKGSAYSLPVGDRKTITGAKLFFILWCYVQCGAPNAKSQCKDLLRVLSHFHRVFGCSPGSGMFPGHKTKESKPGQKEVGAVKSPEAGHPKKPAKQLGTKLPLDSKGLHELLPSNLSTTATPARPAPPLSALPSASGHRVQHGTCVFATTAVFILLLFTVIVVPTLFAIPICETVVCRYYAALLRDSLNDAVSPCDDFHAHVCSRWEESKTVAVREHVYRHFVQRVSEMATTTAVPPERQTAVQKAALFFQSCRNVYKGHRSELELVRKRLLDFGVFWPEMRNESRLVRTLVSASATWNWGSVIQLYTWQPGRFTVSPTRTFGLTLLRRAAMLSPTRGQSTYKQYFDKMVNAFRHNDGQAISYAELIELESKIIPLLAKQYVAASRTTRVNASLDELEALSLGIVPKVVWKEELQNYFNITVDPIFDFENVEFIREFFSTVKSVGEEKMMYYVGWALVQATSLLTNAELVRYFFQTEALADYGHQEICFSIGRIYMGVPLFARYVRNSVTPAVLRDASSVLRILHHSLRQRLENTSLDWSKLVSVAPFLNASESIILNLVSNSDDKHLDKLYERFPDMTASIITNLELATQGRRATEENTEAPKFDRFDNLYSVDGRSFSLFPMAFEPPTYHEHAPIAVKFGALGGEMADGFARVLSAALPAADAETRYKLESKASCELRGNDTGPSEALSLGLRAMSMSTLYEAFILHKGSPYGLPVGDRKTVTDAKLFFILWCYVHCGARNAVSQCKDLLTVLSHFHRVFGCSPGS</sequence>
<dbReference type="InterPro" id="IPR000718">
    <property type="entry name" value="Peptidase_M13"/>
</dbReference>
<dbReference type="GO" id="GO:0005886">
    <property type="term" value="C:plasma membrane"/>
    <property type="evidence" value="ECO:0007669"/>
    <property type="project" value="TreeGrafter"/>
</dbReference>
<feature type="non-terminal residue" evidence="5">
    <location>
        <position position="1410"/>
    </location>
</feature>
<dbReference type="Proteomes" id="UP001321473">
    <property type="component" value="Unassembled WGS sequence"/>
</dbReference>
<dbReference type="PANTHER" id="PTHR11733">
    <property type="entry name" value="ZINC METALLOPROTEASE FAMILY M13 NEPRILYSIN-RELATED"/>
    <property type="match status" value="1"/>
</dbReference>
<feature type="transmembrane region" description="Helical" evidence="3">
    <location>
        <begin position="80"/>
        <end position="102"/>
    </location>
</feature>
<protein>
    <recommendedName>
        <fullName evidence="4">Peptidase M13 N-terminal domain-containing protein</fullName>
    </recommendedName>
</protein>
<dbReference type="GO" id="GO:0004222">
    <property type="term" value="F:metalloendopeptidase activity"/>
    <property type="evidence" value="ECO:0007669"/>
    <property type="project" value="InterPro"/>
</dbReference>
<evidence type="ECO:0000313" key="5">
    <source>
        <dbReference type="EMBL" id="KAK8778202.1"/>
    </source>
</evidence>
<dbReference type="GO" id="GO:0016485">
    <property type="term" value="P:protein processing"/>
    <property type="evidence" value="ECO:0007669"/>
    <property type="project" value="TreeGrafter"/>
</dbReference>
<dbReference type="PROSITE" id="PS51885">
    <property type="entry name" value="NEPRILYSIN"/>
    <property type="match status" value="2"/>
</dbReference>
<keyword evidence="6" id="KW-1185">Reference proteome</keyword>
<dbReference type="Pfam" id="PF05649">
    <property type="entry name" value="Peptidase_M13_N"/>
    <property type="match status" value="2"/>
</dbReference>
<gene>
    <name evidence="5" type="ORF">V5799_020454</name>
</gene>
<evidence type="ECO:0000256" key="3">
    <source>
        <dbReference type="SAM" id="Phobius"/>
    </source>
</evidence>
<dbReference type="PANTHER" id="PTHR11733:SF241">
    <property type="entry name" value="GH26575P-RELATED"/>
    <property type="match status" value="1"/>
</dbReference>
<dbReference type="InterPro" id="IPR024079">
    <property type="entry name" value="MetalloPept_cat_dom_sf"/>
</dbReference>
<name>A0AAQ4EU30_AMBAM</name>
<feature type="compositionally biased region" description="Basic and acidic residues" evidence="2">
    <location>
        <begin position="22"/>
        <end position="39"/>
    </location>
</feature>
<keyword evidence="3" id="KW-1133">Transmembrane helix</keyword>
<reference evidence="5 6" key="1">
    <citation type="journal article" date="2023" name="Arcadia Sci">
        <title>De novo assembly of a long-read Amblyomma americanum tick genome.</title>
        <authorList>
            <person name="Chou S."/>
            <person name="Poskanzer K.E."/>
            <person name="Rollins M."/>
            <person name="Thuy-Boun P.S."/>
        </authorList>
    </citation>
    <scope>NUCLEOTIDE SEQUENCE [LARGE SCALE GENOMIC DNA]</scope>
    <source>
        <strain evidence="5">F_SG_1</strain>
        <tissue evidence="5">Salivary glands</tissue>
    </source>
</reference>
<dbReference type="InterPro" id="IPR042089">
    <property type="entry name" value="Peptidase_M13_dom_2"/>
</dbReference>
<keyword evidence="3" id="KW-0812">Transmembrane</keyword>
<comment type="similarity">
    <text evidence="1">Belongs to the peptidase M13 family.</text>
</comment>
<proteinExistence type="inferred from homology"/>